<dbReference type="OrthoDB" id="2520703at2759"/>
<dbReference type="Proteomes" id="UP000323386">
    <property type="component" value="Unassembled WGS sequence"/>
</dbReference>
<dbReference type="Gene3D" id="3.80.10.10">
    <property type="entry name" value="Ribonuclease Inhibitor"/>
    <property type="match status" value="1"/>
</dbReference>
<feature type="region of interest" description="Disordered" evidence="1">
    <location>
        <begin position="278"/>
        <end position="315"/>
    </location>
</feature>
<reference evidence="2 3" key="1">
    <citation type="submission" date="2018-03" db="EMBL/GenBank/DDBJ databases">
        <authorList>
            <person name="Guldener U."/>
        </authorList>
    </citation>
    <scope>NUCLEOTIDE SEQUENCE [LARGE SCALE GENOMIC DNA]</scope>
    <source>
        <strain evidence="2 3">DAOM196992</strain>
    </source>
</reference>
<dbReference type="EMBL" id="OOIP01000011">
    <property type="protein sequence ID" value="SPO38630.1"/>
    <property type="molecule type" value="Genomic_DNA"/>
</dbReference>
<accession>A0A5C3F3F6</accession>
<keyword evidence="3" id="KW-1185">Reference proteome</keyword>
<name>A0A5C3F3F6_9BASI</name>
<protein>
    <submittedName>
        <fullName evidence="2">Uncharacterized protein</fullName>
    </submittedName>
</protein>
<dbReference type="SUPFAM" id="SSF52047">
    <property type="entry name" value="RNI-like"/>
    <property type="match status" value="1"/>
</dbReference>
<gene>
    <name evidence="2" type="ORF">PSFLO_04109</name>
</gene>
<dbReference type="InterPro" id="IPR032675">
    <property type="entry name" value="LRR_dom_sf"/>
</dbReference>
<organism evidence="2 3">
    <name type="scientific">Pseudozyma flocculosa</name>
    <dbReference type="NCBI Taxonomy" id="84751"/>
    <lineage>
        <taxon>Eukaryota</taxon>
        <taxon>Fungi</taxon>
        <taxon>Dikarya</taxon>
        <taxon>Basidiomycota</taxon>
        <taxon>Ustilaginomycotina</taxon>
        <taxon>Ustilaginomycetes</taxon>
        <taxon>Ustilaginales</taxon>
        <taxon>Ustilaginaceae</taxon>
        <taxon>Pseudozyma</taxon>
    </lineage>
</organism>
<evidence type="ECO:0000256" key="1">
    <source>
        <dbReference type="SAM" id="MobiDB-lite"/>
    </source>
</evidence>
<dbReference type="AlphaFoldDB" id="A0A5C3F3F6"/>
<evidence type="ECO:0000313" key="2">
    <source>
        <dbReference type="EMBL" id="SPO38630.1"/>
    </source>
</evidence>
<sequence>MASTFPGLPLEVMTAIFSQLIPHGEDQQLRSANRLALYNLCLVSRQVRDIALPMLYHRVELQWDDGLRAFLRTISETNHGLLTRHFDLAHPGSRHIPQSPELARQMAGLPRTLPHLKSFAVRGLPRDLVGYPRGTIHLARNYLSDGYSAWWESLETLDLSYSVLRPFLGPKLNLFESVTLIGSNMPPRALTTLNLERTDVDDATIEAILLDPSFANLKSLNLASCSFLRNVGHLLHKAFTGQDPAPLPDGHDDGEKMGRVVPRLTSLVLSHTYLLDTDGIGEDWETEEDEEWTEDDDDMDQDAGSSEDEPEEDHE</sequence>
<proteinExistence type="predicted"/>
<feature type="compositionally biased region" description="Acidic residues" evidence="1">
    <location>
        <begin position="279"/>
        <end position="315"/>
    </location>
</feature>
<evidence type="ECO:0000313" key="3">
    <source>
        <dbReference type="Proteomes" id="UP000323386"/>
    </source>
</evidence>